<organism evidence="5 6">
    <name type="scientific">Pedobacter ureilyticus</name>
    <dbReference type="NCBI Taxonomy" id="1393051"/>
    <lineage>
        <taxon>Bacteria</taxon>
        <taxon>Pseudomonadati</taxon>
        <taxon>Bacteroidota</taxon>
        <taxon>Sphingobacteriia</taxon>
        <taxon>Sphingobacteriales</taxon>
        <taxon>Sphingobacteriaceae</taxon>
        <taxon>Pedobacter</taxon>
    </lineage>
</organism>
<protein>
    <submittedName>
        <fullName evidence="5">Helix-turn-helix domain-containing protein</fullName>
    </submittedName>
</protein>
<evidence type="ECO:0000259" key="4">
    <source>
        <dbReference type="PROSITE" id="PS01124"/>
    </source>
</evidence>
<keyword evidence="3" id="KW-0804">Transcription</keyword>
<dbReference type="InterPro" id="IPR018060">
    <property type="entry name" value="HTH_AraC"/>
</dbReference>
<dbReference type="Proteomes" id="UP001517247">
    <property type="component" value="Unassembled WGS sequence"/>
</dbReference>
<accession>A0ABW9J4T6</accession>
<reference evidence="5 6" key="1">
    <citation type="submission" date="2024-12" db="EMBL/GenBank/DDBJ databases">
        <authorList>
            <person name="Hu S."/>
        </authorList>
    </citation>
    <scope>NUCLEOTIDE SEQUENCE [LARGE SCALE GENOMIC DNA]</scope>
    <source>
        <strain evidence="5 6">THG-T11</strain>
    </source>
</reference>
<dbReference type="SMART" id="SM00342">
    <property type="entry name" value="HTH_ARAC"/>
    <property type="match status" value="1"/>
</dbReference>
<evidence type="ECO:0000256" key="1">
    <source>
        <dbReference type="ARBA" id="ARBA00023015"/>
    </source>
</evidence>
<dbReference type="PROSITE" id="PS01124">
    <property type="entry name" value="HTH_ARAC_FAMILY_2"/>
    <property type="match status" value="1"/>
</dbReference>
<dbReference type="SUPFAM" id="SSF46689">
    <property type="entry name" value="Homeodomain-like"/>
    <property type="match status" value="2"/>
</dbReference>
<proteinExistence type="predicted"/>
<evidence type="ECO:0000256" key="2">
    <source>
        <dbReference type="ARBA" id="ARBA00023125"/>
    </source>
</evidence>
<dbReference type="PANTHER" id="PTHR43280:SF28">
    <property type="entry name" value="HTH-TYPE TRANSCRIPTIONAL ACTIVATOR RHAS"/>
    <property type="match status" value="1"/>
</dbReference>
<keyword evidence="1" id="KW-0805">Transcription regulation</keyword>
<dbReference type="Pfam" id="PF12833">
    <property type="entry name" value="HTH_18"/>
    <property type="match status" value="1"/>
</dbReference>
<dbReference type="Gene3D" id="1.10.10.60">
    <property type="entry name" value="Homeodomain-like"/>
    <property type="match status" value="2"/>
</dbReference>
<evidence type="ECO:0000313" key="5">
    <source>
        <dbReference type="EMBL" id="MFN0255539.1"/>
    </source>
</evidence>
<comment type="caution">
    <text evidence="5">The sequence shown here is derived from an EMBL/GenBank/DDBJ whole genome shotgun (WGS) entry which is preliminary data.</text>
</comment>
<gene>
    <name evidence="5" type="ORF">E6A44_008155</name>
</gene>
<keyword evidence="6" id="KW-1185">Reference proteome</keyword>
<dbReference type="InterPro" id="IPR009057">
    <property type="entry name" value="Homeodomain-like_sf"/>
</dbReference>
<dbReference type="PANTHER" id="PTHR43280">
    <property type="entry name" value="ARAC-FAMILY TRANSCRIPTIONAL REGULATOR"/>
    <property type="match status" value="1"/>
</dbReference>
<dbReference type="PROSITE" id="PS00041">
    <property type="entry name" value="HTH_ARAC_FAMILY_1"/>
    <property type="match status" value="1"/>
</dbReference>
<dbReference type="EMBL" id="SSHJ02000005">
    <property type="protein sequence ID" value="MFN0255539.1"/>
    <property type="molecule type" value="Genomic_DNA"/>
</dbReference>
<keyword evidence="2" id="KW-0238">DNA-binding</keyword>
<dbReference type="InterPro" id="IPR018062">
    <property type="entry name" value="HTH_AraC-typ_CS"/>
</dbReference>
<name>A0ABW9J4T6_9SPHI</name>
<feature type="domain" description="HTH araC/xylS-type" evidence="4">
    <location>
        <begin position="158"/>
        <end position="256"/>
    </location>
</feature>
<sequence>MNFSAPFWRIYHNNINGATVYFNGEMTLLSQDSIVIIPPNTAFSTKIGHQRGNLNENIIGRKIEKTDSLVDIKTQGKIDHLFIHFSLGFPLDFAQSGIYSLPCNSGIQHLIEEIQLACLNDTQFNLMECLKIKQLINSCLLSITEKIWQVKTIDSRIFAAMQHIEKNFHQGISNTELANTANMAVNSFSRLFKTSTGSSVQQYIAKTKIEVACNLMHHTDKTIDQIAYNCGFYDRHHFSKVFKRQMKVNPSYYMRNLITK</sequence>
<evidence type="ECO:0000313" key="6">
    <source>
        <dbReference type="Proteomes" id="UP001517247"/>
    </source>
</evidence>
<evidence type="ECO:0000256" key="3">
    <source>
        <dbReference type="ARBA" id="ARBA00023163"/>
    </source>
</evidence>